<dbReference type="InterPro" id="IPR003779">
    <property type="entry name" value="CMD-like"/>
</dbReference>
<sequence length="141" mass="15830">MGKSRYEKGLDKLMEFTVKDNEVASTHLKITENFKDIAPDVSKYMIEFTYGDIYTRPGLDNKQRALVTISSLVTLGTEPQLELHINAGLTAGLTPEEIIEVFIQLLSYTGFPRVLNAIEVARKVFTQRGLSVETPNHDDLV</sequence>
<feature type="domain" description="Carboxymuconolactone decarboxylase-like" evidence="1">
    <location>
        <begin position="39"/>
        <end position="122"/>
    </location>
</feature>
<evidence type="ECO:0000313" key="2">
    <source>
        <dbReference type="EMBL" id="SIR50528.1"/>
    </source>
</evidence>
<dbReference type="Proteomes" id="UP000185829">
    <property type="component" value="Unassembled WGS sequence"/>
</dbReference>
<protein>
    <submittedName>
        <fullName evidence="2">4-carboxymuconolactone decarboxylase</fullName>
    </submittedName>
</protein>
<name>A0A9X8WL05_9BACI</name>
<dbReference type="AlphaFoldDB" id="A0A9X8WL05"/>
<dbReference type="InterPro" id="IPR052512">
    <property type="entry name" value="4CMD/NDH-1_regulator"/>
</dbReference>
<gene>
    <name evidence="2" type="ORF">SAMN05878482_10463</name>
</gene>
<dbReference type="PANTHER" id="PTHR33570">
    <property type="entry name" value="4-CARBOXYMUCONOLACTONE DECARBOXYLASE FAMILY PROTEIN"/>
    <property type="match status" value="1"/>
</dbReference>
<dbReference type="Pfam" id="PF02627">
    <property type="entry name" value="CMD"/>
    <property type="match status" value="1"/>
</dbReference>
<organism evidence="2 3">
    <name type="scientific">Peribacillus simplex</name>
    <dbReference type="NCBI Taxonomy" id="1478"/>
    <lineage>
        <taxon>Bacteria</taxon>
        <taxon>Bacillati</taxon>
        <taxon>Bacillota</taxon>
        <taxon>Bacilli</taxon>
        <taxon>Bacillales</taxon>
        <taxon>Bacillaceae</taxon>
        <taxon>Peribacillus</taxon>
    </lineage>
</organism>
<dbReference type="GO" id="GO:0051920">
    <property type="term" value="F:peroxiredoxin activity"/>
    <property type="evidence" value="ECO:0007669"/>
    <property type="project" value="InterPro"/>
</dbReference>
<evidence type="ECO:0000313" key="3">
    <source>
        <dbReference type="Proteomes" id="UP000185829"/>
    </source>
</evidence>
<evidence type="ECO:0000259" key="1">
    <source>
        <dbReference type="Pfam" id="PF02627"/>
    </source>
</evidence>
<dbReference type="Gene3D" id="1.20.1290.10">
    <property type="entry name" value="AhpD-like"/>
    <property type="match status" value="1"/>
</dbReference>
<accession>A0A9X8WL05</accession>
<proteinExistence type="predicted"/>
<dbReference type="RefSeq" id="WP_076368613.1">
    <property type="nucleotide sequence ID" value="NZ_FTMX01000004.1"/>
</dbReference>
<dbReference type="SUPFAM" id="SSF69118">
    <property type="entry name" value="AhpD-like"/>
    <property type="match status" value="1"/>
</dbReference>
<comment type="caution">
    <text evidence="2">The sequence shown here is derived from an EMBL/GenBank/DDBJ whole genome shotgun (WGS) entry which is preliminary data.</text>
</comment>
<reference evidence="2 3" key="1">
    <citation type="submission" date="2017-01" db="EMBL/GenBank/DDBJ databases">
        <authorList>
            <person name="Varghese N."/>
            <person name="Submissions S."/>
        </authorList>
    </citation>
    <scope>NUCLEOTIDE SEQUENCE [LARGE SCALE GENOMIC DNA]</scope>
    <source>
        <strain evidence="2 3">RUG2-6</strain>
    </source>
</reference>
<dbReference type="PANTHER" id="PTHR33570:SF2">
    <property type="entry name" value="CARBOXYMUCONOLACTONE DECARBOXYLASE-LIKE DOMAIN-CONTAINING PROTEIN"/>
    <property type="match status" value="1"/>
</dbReference>
<dbReference type="EMBL" id="FTMX01000004">
    <property type="protein sequence ID" value="SIR50528.1"/>
    <property type="molecule type" value="Genomic_DNA"/>
</dbReference>
<dbReference type="InterPro" id="IPR029032">
    <property type="entry name" value="AhpD-like"/>
</dbReference>